<dbReference type="InterPro" id="IPR007932">
    <property type="entry name" value="Receptor-recog_Gp38"/>
</dbReference>
<evidence type="ECO:0000313" key="3">
    <source>
        <dbReference type="Proteomes" id="UP000595278"/>
    </source>
</evidence>
<sequence>MKDDQLYHNPVDQTLYNITLSSLFDMSKLSKNFVLVNEGIIGSQDITKPALLIDDNFPDGSMVIILNVGYIVGKGGHGIPPLVGGKAYNGGDAIRNLYPLTTIENYAVIGGGGGGGGTARGFRVVGNNQITVGLAHGGGGAGEEIGTTPAGNGAIDATIEEGGKGQTLANGYTIAGGKGGDLGQNGSLGSVVGLAGDGSQVGLAGYAISYPNDSVKPEYIEQGVTHGNIGIKI</sequence>
<gene>
    <name evidence="2" type="ORF">JHT90_11765</name>
</gene>
<evidence type="ECO:0000313" key="2">
    <source>
        <dbReference type="EMBL" id="QQP85056.1"/>
    </source>
</evidence>
<dbReference type="AlphaFoldDB" id="A0A974RWB7"/>
<keyword evidence="3" id="KW-1185">Reference proteome</keyword>
<protein>
    <recommendedName>
        <fullName evidence="1">Receptor-recognising protein Gp38 domain-containing protein</fullName>
    </recommendedName>
</protein>
<evidence type="ECO:0000259" key="1">
    <source>
        <dbReference type="Pfam" id="PF05268"/>
    </source>
</evidence>
<accession>A0A974RWB7</accession>
<feature type="domain" description="Receptor-recognising protein Gp38" evidence="1">
    <location>
        <begin position="41"/>
        <end position="227"/>
    </location>
</feature>
<dbReference type="Proteomes" id="UP000595278">
    <property type="component" value="Chromosome"/>
</dbReference>
<dbReference type="KEGG" id="eaz:JHT90_11765"/>
<reference evidence="2 3" key="1">
    <citation type="submission" date="2021-01" db="EMBL/GenBank/DDBJ databases">
        <title>Entomomonas sp. F2A isolated from a house cricket (Acheta domesticus).</title>
        <authorList>
            <person name="Spergser J."/>
            <person name="Busse H.-J."/>
        </authorList>
    </citation>
    <scope>NUCLEOTIDE SEQUENCE [LARGE SCALE GENOMIC DNA]</scope>
    <source>
        <strain evidence="2 3">F2A</strain>
    </source>
</reference>
<dbReference type="Pfam" id="PF05268">
    <property type="entry name" value="GP38"/>
    <property type="match status" value="1"/>
</dbReference>
<organism evidence="2 3">
    <name type="scientific">Entomomonas asaccharolytica</name>
    <dbReference type="NCBI Taxonomy" id="2785331"/>
    <lineage>
        <taxon>Bacteria</taxon>
        <taxon>Pseudomonadati</taxon>
        <taxon>Pseudomonadota</taxon>
        <taxon>Gammaproteobacteria</taxon>
        <taxon>Pseudomonadales</taxon>
        <taxon>Pseudomonadaceae</taxon>
        <taxon>Entomomonas</taxon>
    </lineage>
</organism>
<dbReference type="RefSeq" id="WP_201091188.1">
    <property type="nucleotide sequence ID" value="NZ_CP067393.1"/>
</dbReference>
<dbReference type="EMBL" id="CP067393">
    <property type="protein sequence ID" value="QQP85056.1"/>
    <property type="molecule type" value="Genomic_DNA"/>
</dbReference>
<proteinExistence type="predicted"/>
<name>A0A974RWB7_9GAMM</name>